<sequence length="1474" mass="163739">MADRARRATGGTDKFAEYKRTREGGKRQWKPAEDTTIYDQVSEEQYKSIVRGRLQKDDFVVDDGVGGYMDNGMDDWGEASEDEDEDDEKQDKRKGKSKSKSKSAPTAKSSSKIKPKAQADLIPAQPSLSVYRPAPSAEQEDDFMAALLGGIDAPSAPAAPSTRRPRKRKPSPAPDFSSSPIPSRTYRDAAFSDGEDFTHLMSPKKRARTASGVTPAIARMGRLGVHNGSEDAAMDTSDIDMDAFMDVDEDDLGIKKEPASVALDMGSGPRKNGAGEKKKEEEDATPSWLAMYDSLAVTTDDALGSSSKHGTQGANTSNAGASDSHVLEDDGSLRFYWLDYLEHGGKLFLIGKVQVRAASSVVDKPNVKPPAPAPTYISACLTVSGLQRNLYVLPRPLRVEQRQIDDEGKAEYEIHETDEVPSREDVYADFDRIRKKMGIGRWGGRWVQRKYAFDGVAGGDGSGGDTGDIPREGEWMKVLYPFEDAQQIPMDACSPNISRIFGTNTSAFELFVLKRKIMGPCWLNVQGAVVDHKGISWCKLEASVSDPKAISPLTDGAPDPPPLTIMSLAVRTVVNHKENKKEVVCVTGRIWRDVQLDDPTPPEQLPCAVHTLLRPLDRFPPKFEVQARANGKGVIAPMANERMLLNSLLVILHKADPDVLVGHDILGVSLDVLLTRMKDLKAEHWSRLGRFRRAKWPMMGKQGMNIRFVSGRLLCDLASDGAKSMISSTTWSLTEMCKTHLKAERQEIDADDTASYFDGSVASPDRLMTFVRHCELDAHYQMAIASKVQILPLTRQLTNLAGNAWNKTLNGGRAERNEYILLHEFHRLKYICPDKTFGKKTPKHDPDAEDGEGEGGGKKGGKGKRDKYKGGLVFEPKRGLWDKYILVMDFNSLYPSIIQEYNIDFTTVERPPEDDADDKIPEPPSSEVPQGVLPRLIATLVSRRRQVKSLMKDRSISHAKLLQYDIKQQALKLTANSMYGCLGFEYSRFYARPLAALTTFKGREILTHTRELAESLSLDVVYGDTDSVFVNSNVTELSEALKISADFKKAVNDRYKLLEIDLDGVFARLLLLQKKKYAAIKVEDGTRTSTEVKGLDMKRREYCALSKNVSQYVLDQILSGDATEIVVERIHEYLATIGENVRSGKIKLDDFIVFKRLGKNPEDYPDAKSQPHVQVALRLKAKGASARAGDVIPYVFCVSPGEESAKSAQADRAKHPDEYKKAAHGELTLDHEHYLANQVLPPIERLCEPMEGTDRARLAECLGLDPKKYRVSSGAAMEAGAGFTTLDSQVSDAERYRDACPFVVRCRGCQGEMAFSPIWERESSILLASGPTCPACNMALGIASLQTQLEVQIRGFIARYYEGWIVCDDTTCEHRTRSMSVYGRRCIRQGCRGSAHFEYNDVELYNQLRYFDMLFDVEKAKKAVQGSAKYDEVNALVLSNVIFLKTMSATVGKYVDQCGRRWVDLGSLFSAMKF</sequence>
<evidence type="ECO:0000313" key="2">
    <source>
        <dbReference type="Proteomes" id="UP000790377"/>
    </source>
</evidence>
<gene>
    <name evidence="1" type="ORF">BJ138DRAFT_1068542</name>
</gene>
<protein>
    <submittedName>
        <fullName evidence="1">Uncharacterized protein</fullName>
    </submittedName>
</protein>
<accession>A0ACB8A5K3</accession>
<organism evidence="1 2">
    <name type="scientific">Hygrophoropsis aurantiaca</name>
    <dbReference type="NCBI Taxonomy" id="72124"/>
    <lineage>
        <taxon>Eukaryota</taxon>
        <taxon>Fungi</taxon>
        <taxon>Dikarya</taxon>
        <taxon>Basidiomycota</taxon>
        <taxon>Agaricomycotina</taxon>
        <taxon>Agaricomycetes</taxon>
        <taxon>Agaricomycetidae</taxon>
        <taxon>Boletales</taxon>
        <taxon>Coniophorineae</taxon>
        <taxon>Hygrophoropsidaceae</taxon>
        <taxon>Hygrophoropsis</taxon>
    </lineage>
</organism>
<proteinExistence type="predicted"/>
<reference evidence="1" key="1">
    <citation type="journal article" date="2021" name="New Phytol.">
        <title>Evolutionary innovations through gain and loss of genes in the ectomycorrhizal Boletales.</title>
        <authorList>
            <person name="Wu G."/>
            <person name="Miyauchi S."/>
            <person name="Morin E."/>
            <person name="Kuo A."/>
            <person name="Drula E."/>
            <person name="Varga T."/>
            <person name="Kohler A."/>
            <person name="Feng B."/>
            <person name="Cao Y."/>
            <person name="Lipzen A."/>
            <person name="Daum C."/>
            <person name="Hundley H."/>
            <person name="Pangilinan J."/>
            <person name="Johnson J."/>
            <person name="Barry K."/>
            <person name="LaButti K."/>
            <person name="Ng V."/>
            <person name="Ahrendt S."/>
            <person name="Min B."/>
            <person name="Choi I.G."/>
            <person name="Park H."/>
            <person name="Plett J.M."/>
            <person name="Magnuson J."/>
            <person name="Spatafora J.W."/>
            <person name="Nagy L.G."/>
            <person name="Henrissat B."/>
            <person name="Grigoriev I.V."/>
            <person name="Yang Z.L."/>
            <person name="Xu J."/>
            <person name="Martin F.M."/>
        </authorList>
    </citation>
    <scope>NUCLEOTIDE SEQUENCE</scope>
    <source>
        <strain evidence="1">ATCC 28755</strain>
    </source>
</reference>
<evidence type="ECO:0000313" key="1">
    <source>
        <dbReference type="EMBL" id="KAH7908600.1"/>
    </source>
</evidence>
<comment type="caution">
    <text evidence="1">The sequence shown here is derived from an EMBL/GenBank/DDBJ whole genome shotgun (WGS) entry which is preliminary data.</text>
</comment>
<name>A0ACB8A5K3_9AGAM</name>
<keyword evidence="2" id="KW-1185">Reference proteome</keyword>
<dbReference type="Proteomes" id="UP000790377">
    <property type="component" value="Unassembled WGS sequence"/>
</dbReference>
<dbReference type="EMBL" id="MU267811">
    <property type="protein sequence ID" value="KAH7908600.1"/>
    <property type="molecule type" value="Genomic_DNA"/>
</dbReference>